<sequence>MTRRSVVAYLGAVTSLLGLCNGTSVLAGPAGREIERLVVKIDEISGALRGELISVADWRAGIDDLTSRVSETELMQAIDFDRLASRIGFADLGVSTARIRFGAGQGRTLSFVPKLFAVDTGRSIIPHGHANMVSAHLPLTGAFRLRQYDQVSRDTQSLVVRPTVERRITAGDLSSIGEDEDNVHWFIAEEPSHTFDIIVTGLDDRTEHSYEIFNLDMEAAEVRTDGTMRVPRMSVADALNKYG</sequence>
<dbReference type="InterPro" id="IPR011051">
    <property type="entry name" value="RmlC_Cupin_sf"/>
</dbReference>
<dbReference type="SUPFAM" id="SSF51182">
    <property type="entry name" value="RmlC-like cupins"/>
    <property type="match status" value="1"/>
</dbReference>
<evidence type="ECO:0000313" key="2">
    <source>
        <dbReference type="Proteomes" id="UP001148313"/>
    </source>
</evidence>
<dbReference type="Proteomes" id="UP001148313">
    <property type="component" value="Unassembled WGS sequence"/>
</dbReference>
<reference evidence="1" key="1">
    <citation type="submission" date="2022-11" db="EMBL/GenBank/DDBJ databases">
        <title>Hoeflea poritis sp. nov., isolated from scleractinian coral Porites lutea.</title>
        <authorList>
            <person name="Zhang G."/>
            <person name="Wei Q."/>
            <person name="Cai L."/>
        </authorList>
    </citation>
    <scope>NUCLEOTIDE SEQUENCE</scope>
    <source>
        <strain evidence="1">E7-10</strain>
    </source>
</reference>
<accession>A0ABT4VKP0</accession>
<organism evidence="1 2">
    <name type="scientific">Hoeflea poritis</name>
    <dbReference type="NCBI Taxonomy" id="2993659"/>
    <lineage>
        <taxon>Bacteria</taxon>
        <taxon>Pseudomonadati</taxon>
        <taxon>Pseudomonadota</taxon>
        <taxon>Alphaproteobacteria</taxon>
        <taxon>Hyphomicrobiales</taxon>
        <taxon>Rhizobiaceae</taxon>
        <taxon>Hoeflea</taxon>
    </lineage>
</organism>
<evidence type="ECO:0000313" key="1">
    <source>
        <dbReference type="EMBL" id="MDA4844672.1"/>
    </source>
</evidence>
<protein>
    <submittedName>
        <fullName evidence="1">Uncharacterized protein</fullName>
    </submittedName>
</protein>
<name>A0ABT4VKP0_9HYPH</name>
<dbReference type="EMBL" id="JAPJZH010000002">
    <property type="protein sequence ID" value="MDA4844672.1"/>
    <property type="molecule type" value="Genomic_DNA"/>
</dbReference>
<dbReference type="RefSeq" id="WP_271088201.1">
    <property type="nucleotide sequence ID" value="NZ_JAPJZH010000002.1"/>
</dbReference>
<comment type="caution">
    <text evidence="1">The sequence shown here is derived from an EMBL/GenBank/DDBJ whole genome shotgun (WGS) entry which is preliminary data.</text>
</comment>
<keyword evidence="2" id="KW-1185">Reference proteome</keyword>
<gene>
    <name evidence="1" type="ORF">OOZ53_04885</name>
</gene>
<proteinExistence type="predicted"/>